<dbReference type="InterPro" id="IPR032675">
    <property type="entry name" value="LRR_dom_sf"/>
</dbReference>
<dbReference type="SUPFAM" id="SSF52047">
    <property type="entry name" value="RNI-like"/>
    <property type="match status" value="1"/>
</dbReference>
<keyword evidence="5" id="KW-1185">Reference proteome</keyword>
<reference evidence="4" key="1">
    <citation type="submission" date="2023-06" db="EMBL/GenBank/DDBJ databases">
        <title>Genomic of Agaribacillus aureum.</title>
        <authorList>
            <person name="Wang G."/>
        </authorList>
    </citation>
    <scope>NUCLEOTIDE SEQUENCE</scope>
    <source>
        <strain evidence="4">BMA12</strain>
    </source>
</reference>
<dbReference type="PANTHER" id="PTHR35889">
    <property type="entry name" value="CYCLOINULO-OLIGOSACCHARIDE FRUCTANOTRANSFERASE-RELATED"/>
    <property type="match status" value="1"/>
</dbReference>
<evidence type="ECO:0000313" key="5">
    <source>
        <dbReference type="Proteomes" id="UP001172083"/>
    </source>
</evidence>
<feature type="transmembrane region" description="Helical" evidence="2">
    <location>
        <begin position="137"/>
        <end position="156"/>
    </location>
</feature>
<feature type="transmembrane region" description="Helical" evidence="2">
    <location>
        <begin position="105"/>
        <end position="125"/>
    </location>
</feature>
<organism evidence="4 5">
    <name type="scientific">Agaribacillus aureus</name>
    <dbReference type="NCBI Taxonomy" id="3051825"/>
    <lineage>
        <taxon>Bacteria</taxon>
        <taxon>Pseudomonadati</taxon>
        <taxon>Bacteroidota</taxon>
        <taxon>Cytophagia</taxon>
        <taxon>Cytophagales</taxon>
        <taxon>Splendidivirgaceae</taxon>
        <taxon>Agaribacillus</taxon>
    </lineage>
</organism>
<feature type="transmembrane region" description="Helical" evidence="2">
    <location>
        <begin position="41"/>
        <end position="60"/>
    </location>
</feature>
<sequence length="483" mass="54069">MIAGLFLLLPAASMILLLFLPPADSLSSSWLFIGRLHPLLLHFPIVLMPLVLIFEILGRIRFLKEPTRAISLVLLAASLSCIAVVLAGYLLYASGEYSGNLLMDHFRAGICAGLGVLVTTFLFFLCQLTAGRFRKWYLTFLLLTNLVIVHASHLGGSLTHGQDYLIAHLSAIFGTKEKALKPVDEMLVYEDLIVPFFATKCISCHNEHKMKGGYLMTSYQALLKGGESGQPGIDIAEPEQSELFNRVSLPADHEDHMPPEGKKPLTDHEIAILKFWITSGASTTLKVKNLQQHTEMAPVIRDYLPESARLNRRLLYLKEEKEKLKKQLGALAEKLQISIAEDLKTSGNFFTLSMKFPPATFTDEQLKALQPYFPVFTKVSLVTSDITDDDLYFIGNMTNLRKLYLQKTDLNGSGLVYLQQLPQLEILNLSFTEVDDASVLQLIKFPALKKVYLFDTPISTEVVKALRQHQPTTEILLEEGPYN</sequence>
<proteinExistence type="predicted"/>
<evidence type="ECO:0000256" key="1">
    <source>
        <dbReference type="SAM" id="Coils"/>
    </source>
</evidence>
<gene>
    <name evidence="4" type="ORF">QQ020_12645</name>
</gene>
<evidence type="ECO:0000259" key="3">
    <source>
        <dbReference type="Pfam" id="PF07635"/>
    </source>
</evidence>
<dbReference type="EMBL" id="JAUJEB010000001">
    <property type="protein sequence ID" value="MDN5212906.1"/>
    <property type="molecule type" value="Genomic_DNA"/>
</dbReference>
<dbReference type="Pfam" id="PF07635">
    <property type="entry name" value="PSCyt1"/>
    <property type="match status" value="1"/>
</dbReference>
<feature type="domain" description="Cytochrome C Planctomycete-type" evidence="3">
    <location>
        <begin position="201"/>
        <end position="261"/>
    </location>
</feature>
<dbReference type="InterPro" id="IPR011429">
    <property type="entry name" value="Cyt_c_Planctomycete-type"/>
</dbReference>
<dbReference type="Proteomes" id="UP001172083">
    <property type="component" value="Unassembled WGS sequence"/>
</dbReference>
<keyword evidence="2" id="KW-0472">Membrane</keyword>
<evidence type="ECO:0000256" key="2">
    <source>
        <dbReference type="SAM" id="Phobius"/>
    </source>
</evidence>
<dbReference type="Gene3D" id="3.80.10.10">
    <property type="entry name" value="Ribonuclease Inhibitor"/>
    <property type="match status" value="1"/>
</dbReference>
<accession>A0ABT8L772</accession>
<protein>
    <submittedName>
        <fullName evidence="4">C-type cytochrome domain-containing protein</fullName>
    </submittedName>
</protein>
<feature type="coiled-coil region" evidence="1">
    <location>
        <begin position="307"/>
        <end position="341"/>
    </location>
</feature>
<feature type="transmembrane region" description="Helical" evidence="2">
    <location>
        <begin position="72"/>
        <end position="93"/>
    </location>
</feature>
<name>A0ABT8L772_9BACT</name>
<evidence type="ECO:0000313" key="4">
    <source>
        <dbReference type="EMBL" id="MDN5212906.1"/>
    </source>
</evidence>
<dbReference type="PANTHER" id="PTHR35889:SF3">
    <property type="entry name" value="F-BOX DOMAIN-CONTAINING PROTEIN"/>
    <property type="match status" value="1"/>
</dbReference>
<comment type="caution">
    <text evidence="4">The sequence shown here is derived from an EMBL/GenBank/DDBJ whole genome shotgun (WGS) entry which is preliminary data.</text>
</comment>
<keyword evidence="1" id="KW-0175">Coiled coil</keyword>
<keyword evidence="2" id="KW-0812">Transmembrane</keyword>
<dbReference type="RefSeq" id="WP_346758223.1">
    <property type="nucleotide sequence ID" value="NZ_JAUJEB010000001.1"/>
</dbReference>
<keyword evidence="2" id="KW-1133">Transmembrane helix</keyword>